<evidence type="ECO:0000313" key="4">
    <source>
        <dbReference type="Proteomes" id="UP001386955"/>
    </source>
</evidence>
<keyword evidence="2" id="KW-0812">Transmembrane</keyword>
<evidence type="ECO:0000256" key="2">
    <source>
        <dbReference type="SAM" id="Phobius"/>
    </source>
</evidence>
<dbReference type="AlphaFoldDB" id="A0AAN9WZK9"/>
<keyword evidence="2" id="KW-1133">Transmembrane helix</keyword>
<organism evidence="3 4">
    <name type="scientific">Psophocarpus tetragonolobus</name>
    <name type="common">Winged bean</name>
    <name type="synonym">Dolichos tetragonolobus</name>
    <dbReference type="NCBI Taxonomy" id="3891"/>
    <lineage>
        <taxon>Eukaryota</taxon>
        <taxon>Viridiplantae</taxon>
        <taxon>Streptophyta</taxon>
        <taxon>Embryophyta</taxon>
        <taxon>Tracheophyta</taxon>
        <taxon>Spermatophyta</taxon>
        <taxon>Magnoliopsida</taxon>
        <taxon>eudicotyledons</taxon>
        <taxon>Gunneridae</taxon>
        <taxon>Pentapetalae</taxon>
        <taxon>rosids</taxon>
        <taxon>fabids</taxon>
        <taxon>Fabales</taxon>
        <taxon>Fabaceae</taxon>
        <taxon>Papilionoideae</taxon>
        <taxon>50 kb inversion clade</taxon>
        <taxon>NPAAA clade</taxon>
        <taxon>indigoferoid/millettioid clade</taxon>
        <taxon>Phaseoleae</taxon>
        <taxon>Psophocarpus</taxon>
    </lineage>
</organism>
<evidence type="ECO:0000256" key="1">
    <source>
        <dbReference type="SAM" id="MobiDB-lite"/>
    </source>
</evidence>
<protein>
    <submittedName>
        <fullName evidence="3">Uncharacterized protein</fullName>
    </submittedName>
</protein>
<feature type="region of interest" description="Disordered" evidence="1">
    <location>
        <begin position="166"/>
        <end position="193"/>
    </location>
</feature>
<reference evidence="3 4" key="1">
    <citation type="submission" date="2024-01" db="EMBL/GenBank/DDBJ databases">
        <title>The genomes of 5 underutilized Papilionoideae crops provide insights into root nodulation and disease resistanc.</title>
        <authorList>
            <person name="Jiang F."/>
        </authorList>
    </citation>
    <scope>NUCLEOTIDE SEQUENCE [LARGE SCALE GENOMIC DNA]</scope>
    <source>
        <strain evidence="3">DUOXIRENSHENG_FW03</strain>
        <tissue evidence="3">Leaves</tissue>
    </source>
</reference>
<feature type="transmembrane region" description="Helical" evidence="2">
    <location>
        <begin position="32"/>
        <end position="58"/>
    </location>
</feature>
<dbReference type="EMBL" id="JAYMYS010000008">
    <property type="protein sequence ID" value="KAK7383189.1"/>
    <property type="molecule type" value="Genomic_DNA"/>
</dbReference>
<proteinExistence type="predicted"/>
<accession>A0AAN9WZK9</accession>
<keyword evidence="4" id="KW-1185">Reference proteome</keyword>
<sequence>MSRTDLEVKVGANDRRNLYPMLLFPTSLANDIITGVVILHVISFSCWGFHNVSIFLLMKEGWEWRKTKFLLASWCDNSPLAIKIPPLFQVSFSKECAFSGDGFGGWGLGVGNWNCRSRVARRGQRLCGWSAAGPSPAVPPPSALFHRDEEQRSKREAEIAFRRSTAAFRTSPSSSRSARSSGSSSRTDRPDPVEAEIALTVAFRSEAERGGDQRSAQIASWRRSRFGRPLQRCSAASRTSQILSDLGASAPPAPPVPADLRRLRTVPPRASRPFQIPSEILASALLRALQRCSAESRTAQILSDLGVSAPLASPAPQRASRLAVIPSVLLRRIGE</sequence>
<feature type="compositionally biased region" description="Low complexity" evidence="1">
    <location>
        <begin position="166"/>
        <end position="185"/>
    </location>
</feature>
<gene>
    <name evidence="3" type="ORF">VNO78_28862</name>
</gene>
<keyword evidence="2" id="KW-0472">Membrane</keyword>
<name>A0AAN9WZK9_PSOTE</name>
<evidence type="ECO:0000313" key="3">
    <source>
        <dbReference type="EMBL" id="KAK7383189.1"/>
    </source>
</evidence>
<comment type="caution">
    <text evidence="3">The sequence shown here is derived from an EMBL/GenBank/DDBJ whole genome shotgun (WGS) entry which is preliminary data.</text>
</comment>
<dbReference type="Proteomes" id="UP001386955">
    <property type="component" value="Unassembled WGS sequence"/>
</dbReference>